<accession>A0A934KAN0</accession>
<dbReference type="EMBL" id="JAEKNR010000197">
    <property type="protein sequence ID" value="MBJ7600257.1"/>
    <property type="molecule type" value="Genomic_DNA"/>
</dbReference>
<feature type="transmembrane region" description="Helical" evidence="1">
    <location>
        <begin position="73"/>
        <end position="91"/>
    </location>
</feature>
<proteinExistence type="predicted"/>
<reference evidence="2" key="1">
    <citation type="submission" date="2020-10" db="EMBL/GenBank/DDBJ databases">
        <title>Ca. Dormibacterota MAGs.</title>
        <authorList>
            <person name="Montgomery K."/>
        </authorList>
    </citation>
    <scope>NUCLEOTIDE SEQUENCE [LARGE SCALE GENOMIC DNA]</scope>
    <source>
        <strain evidence="2">SC8812_S17_10</strain>
    </source>
</reference>
<feature type="transmembrane region" description="Helical" evidence="1">
    <location>
        <begin position="49"/>
        <end position="66"/>
    </location>
</feature>
<feature type="transmembrane region" description="Helical" evidence="1">
    <location>
        <begin position="103"/>
        <end position="125"/>
    </location>
</feature>
<protein>
    <recommendedName>
        <fullName evidence="4">GGDEF domain-containing protein</fullName>
    </recommendedName>
</protein>
<sequence>MRVLHGSSHPIVQSRTWLAFLEPARTRVMLLVALTSAAAAPATQVYPAPLAALFCLLLGAACTLPLRLPRRRAVAAALGAGLALAVGRLVASALRMDPGTGPAAAWGGMAAGAALLAGCSLLALWTSRALSRPSVDWTRARPQRTLGGEPVILRREAGRERAEWELGRAADYRRPLTLCLLGPDRPSDGAPAVDPSELESRMGRIDQLLLRELGRFEVAAEHGPAERLLILPEVWADGYAETAGQLCARAGGRVGRTVRAALLTFPFDGTRADGLIADLELALQRCRAGDTLVGVGTAPPEPGGVEDFAS</sequence>
<evidence type="ECO:0000313" key="2">
    <source>
        <dbReference type="EMBL" id="MBJ7600257.1"/>
    </source>
</evidence>
<dbReference type="AlphaFoldDB" id="A0A934KAN0"/>
<name>A0A934KAN0_9BACT</name>
<dbReference type="RefSeq" id="WP_338204016.1">
    <property type="nucleotide sequence ID" value="NZ_JAEKNR010000197.1"/>
</dbReference>
<keyword evidence="1" id="KW-0812">Transmembrane</keyword>
<keyword evidence="3" id="KW-1185">Reference proteome</keyword>
<evidence type="ECO:0000256" key="1">
    <source>
        <dbReference type="SAM" id="Phobius"/>
    </source>
</evidence>
<evidence type="ECO:0008006" key="4">
    <source>
        <dbReference type="Google" id="ProtNLM"/>
    </source>
</evidence>
<gene>
    <name evidence="2" type="ORF">JF922_19560</name>
</gene>
<keyword evidence="1" id="KW-0472">Membrane</keyword>
<dbReference type="Proteomes" id="UP000612893">
    <property type="component" value="Unassembled WGS sequence"/>
</dbReference>
<keyword evidence="1" id="KW-1133">Transmembrane helix</keyword>
<evidence type="ECO:0000313" key="3">
    <source>
        <dbReference type="Proteomes" id="UP000612893"/>
    </source>
</evidence>
<organism evidence="2 3">
    <name type="scientific">Candidatus Nephthysia bennettiae</name>
    <dbReference type="NCBI Taxonomy" id="3127016"/>
    <lineage>
        <taxon>Bacteria</taxon>
        <taxon>Bacillati</taxon>
        <taxon>Candidatus Dormiibacterota</taxon>
        <taxon>Candidatus Dormibacteria</taxon>
        <taxon>Candidatus Dormibacterales</taxon>
        <taxon>Candidatus Dormibacteraceae</taxon>
        <taxon>Candidatus Nephthysia</taxon>
    </lineage>
</organism>
<comment type="caution">
    <text evidence="2">The sequence shown here is derived from an EMBL/GenBank/DDBJ whole genome shotgun (WGS) entry which is preliminary data.</text>
</comment>